<dbReference type="InterPro" id="IPR038670">
    <property type="entry name" value="HslJ-like_sf"/>
</dbReference>
<dbReference type="Gene3D" id="2.40.128.270">
    <property type="match status" value="1"/>
</dbReference>
<evidence type="ECO:0000256" key="5">
    <source>
        <dbReference type="SAM" id="SignalP"/>
    </source>
</evidence>
<name>A0A8J7JF30_9RHOB</name>
<proteinExistence type="predicted"/>
<dbReference type="AlphaFoldDB" id="A0A8J7JF30"/>
<dbReference type="Gene3D" id="2.60.40.10">
    <property type="entry name" value="Immunoglobulins"/>
    <property type="match status" value="1"/>
</dbReference>
<keyword evidence="4" id="KW-0449">Lipoprotein</keyword>
<dbReference type="Pfam" id="PF03724">
    <property type="entry name" value="META"/>
    <property type="match status" value="1"/>
</dbReference>
<evidence type="ECO:0000256" key="4">
    <source>
        <dbReference type="ARBA" id="ARBA00023288"/>
    </source>
</evidence>
<dbReference type="Gene3D" id="2.40.128.200">
    <property type="match status" value="1"/>
</dbReference>
<evidence type="ECO:0000313" key="9">
    <source>
        <dbReference type="Proteomes" id="UP000619079"/>
    </source>
</evidence>
<evidence type="ECO:0000259" key="6">
    <source>
        <dbReference type="Pfam" id="PF03724"/>
    </source>
</evidence>
<keyword evidence="9" id="KW-1185">Reference proteome</keyword>
<dbReference type="InterPro" id="IPR039366">
    <property type="entry name" value="Pilotin"/>
</dbReference>
<evidence type="ECO:0000256" key="1">
    <source>
        <dbReference type="ARBA" id="ARBA00022729"/>
    </source>
</evidence>
<reference evidence="8" key="1">
    <citation type="submission" date="2020-12" db="EMBL/GenBank/DDBJ databases">
        <title>Sedimentitalea sp. nov., isolated from sand in Incheon.</title>
        <authorList>
            <person name="Kim W."/>
        </authorList>
    </citation>
    <scope>NUCLEOTIDE SEQUENCE</scope>
    <source>
        <strain evidence="8">CAU 1593</strain>
    </source>
</reference>
<dbReference type="PANTHER" id="PTHR38013:SF1">
    <property type="entry name" value="GLYCOPROTEIN_POLYSACCHARIDE METABOLISM"/>
    <property type="match status" value="1"/>
</dbReference>
<accession>A0A8J7JF30</accession>
<dbReference type="SUPFAM" id="SSF141488">
    <property type="entry name" value="YdhA-like"/>
    <property type="match status" value="1"/>
</dbReference>
<sequence>MPRLFKMMPIGLAAATLLAALPLGALAQQSDDADMITVTGQISYLQRIALQPGSTATVTVSDVSRADAAAPVLAEASIPGRQVPIPFSLEVPTQDMTERGRYALRAVIRDAAGNLRWTTDTNIPVDPTQAVNDLGTVNLIQVTTLSAADEATYLCGDRKVTARFTPGTLALTIDGELRNLRRVRAGSGARYATEDDSLSFWDKGLTALLETPEGSTECTRETAGLTGGSWRVEDINNAGVIDNSQTSLSFSEDGTVSGRAGCNQYSGSYTREGDRLTFGPLAVTQRACLPALADQERKFLDAVSGPMTISFDATGAMILTGDSGGRILARR</sequence>
<feature type="domain" description="DUF306" evidence="6">
    <location>
        <begin position="223"/>
        <end position="328"/>
    </location>
</feature>
<comment type="caution">
    <text evidence="8">The sequence shown here is derived from an EMBL/GenBank/DDBJ whole genome shotgun (WGS) entry which is preliminary data.</text>
</comment>
<dbReference type="InterPro" id="IPR018660">
    <property type="entry name" value="MliC"/>
</dbReference>
<dbReference type="InterPro" id="IPR005184">
    <property type="entry name" value="DUF306_Meta_HslJ"/>
</dbReference>
<evidence type="ECO:0000259" key="7">
    <source>
        <dbReference type="Pfam" id="PF09864"/>
    </source>
</evidence>
<keyword evidence="2" id="KW-0472">Membrane</keyword>
<dbReference type="RefSeq" id="WP_199026016.1">
    <property type="nucleotide sequence ID" value="NZ_JAELVR010000012.1"/>
</dbReference>
<dbReference type="Pfam" id="PF09619">
    <property type="entry name" value="YscW"/>
    <property type="match status" value="1"/>
</dbReference>
<keyword evidence="3" id="KW-0564">Palmitate</keyword>
<dbReference type="PANTHER" id="PTHR38013">
    <property type="entry name" value="GLYCOPROTEIN/POLYSACCHARIDE METABOLISM"/>
    <property type="match status" value="1"/>
</dbReference>
<dbReference type="InterPro" id="IPR053196">
    <property type="entry name" value="Lipoprotein_YbaY-like"/>
</dbReference>
<dbReference type="EMBL" id="JAELVR010000012">
    <property type="protein sequence ID" value="MBJ6373139.1"/>
    <property type="molecule type" value="Genomic_DNA"/>
</dbReference>
<keyword evidence="1 5" id="KW-0732">Signal</keyword>
<feature type="chain" id="PRO_5035215457" evidence="5">
    <location>
        <begin position="28"/>
        <end position="331"/>
    </location>
</feature>
<evidence type="ECO:0000256" key="2">
    <source>
        <dbReference type="ARBA" id="ARBA00023136"/>
    </source>
</evidence>
<organism evidence="8 9">
    <name type="scientific">Sedimentitalea arenosa</name>
    <dbReference type="NCBI Taxonomy" id="2798803"/>
    <lineage>
        <taxon>Bacteria</taxon>
        <taxon>Pseudomonadati</taxon>
        <taxon>Pseudomonadota</taxon>
        <taxon>Alphaproteobacteria</taxon>
        <taxon>Rhodobacterales</taxon>
        <taxon>Paracoccaceae</taxon>
        <taxon>Sedimentitalea</taxon>
    </lineage>
</organism>
<evidence type="ECO:0000313" key="8">
    <source>
        <dbReference type="EMBL" id="MBJ6373139.1"/>
    </source>
</evidence>
<dbReference type="InterPro" id="IPR036328">
    <property type="entry name" value="MliC_sf"/>
</dbReference>
<feature type="signal peptide" evidence="5">
    <location>
        <begin position="1"/>
        <end position="27"/>
    </location>
</feature>
<dbReference type="InterPro" id="IPR013783">
    <property type="entry name" value="Ig-like_fold"/>
</dbReference>
<gene>
    <name evidence="8" type="ORF">JF290_16560</name>
</gene>
<dbReference type="Proteomes" id="UP000619079">
    <property type="component" value="Unassembled WGS sequence"/>
</dbReference>
<dbReference type="Pfam" id="PF09864">
    <property type="entry name" value="MliC"/>
    <property type="match status" value="1"/>
</dbReference>
<feature type="domain" description="C-type lysozyme inhibitor" evidence="7">
    <location>
        <begin position="153"/>
        <end position="214"/>
    </location>
</feature>
<protein>
    <submittedName>
        <fullName evidence="8">META domain-containing protein</fullName>
    </submittedName>
</protein>
<evidence type="ECO:0000256" key="3">
    <source>
        <dbReference type="ARBA" id="ARBA00023139"/>
    </source>
</evidence>